<dbReference type="Proteomes" id="UP000492821">
    <property type="component" value="Unassembled WGS sequence"/>
</dbReference>
<dbReference type="AlphaFoldDB" id="A0A7E4W3B0"/>
<organism evidence="1 2">
    <name type="scientific">Panagrellus redivivus</name>
    <name type="common">Microworm</name>
    <dbReference type="NCBI Taxonomy" id="6233"/>
    <lineage>
        <taxon>Eukaryota</taxon>
        <taxon>Metazoa</taxon>
        <taxon>Ecdysozoa</taxon>
        <taxon>Nematoda</taxon>
        <taxon>Chromadorea</taxon>
        <taxon>Rhabditida</taxon>
        <taxon>Tylenchina</taxon>
        <taxon>Panagrolaimomorpha</taxon>
        <taxon>Panagrolaimoidea</taxon>
        <taxon>Panagrolaimidae</taxon>
        <taxon>Panagrellus</taxon>
    </lineage>
</organism>
<reference evidence="1" key="1">
    <citation type="journal article" date="2013" name="Genetics">
        <title>The draft genome and transcriptome of Panagrellus redivivus are shaped by the harsh demands of a free-living lifestyle.</title>
        <authorList>
            <person name="Srinivasan J."/>
            <person name="Dillman A.R."/>
            <person name="Macchietto M.G."/>
            <person name="Heikkinen L."/>
            <person name="Lakso M."/>
            <person name="Fracchia K.M."/>
            <person name="Antoshechkin I."/>
            <person name="Mortazavi A."/>
            <person name="Wong G."/>
            <person name="Sternberg P.W."/>
        </authorList>
    </citation>
    <scope>NUCLEOTIDE SEQUENCE [LARGE SCALE GENOMIC DNA]</scope>
    <source>
        <strain evidence="1">MT8872</strain>
    </source>
</reference>
<reference evidence="2" key="2">
    <citation type="submission" date="2020-10" db="UniProtKB">
        <authorList>
            <consortium name="WormBaseParasite"/>
        </authorList>
    </citation>
    <scope>IDENTIFICATION</scope>
</reference>
<evidence type="ECO:0000313" key="1">
    <source>
        <dbReference type="Proteomes" id="UP000492821"/>
    </source>
</evidence>
<keyword evidence="1" id="KW-1185">Reference proteome</keyword>
<name>A0A7E4W3B0_PANRE</name>
<accession>A0A7E4W3B0</accession>
<proteinExistence type="predicted"/>
<dbReference type="WBParaSite" id="Pan_g6297.t1">
    <property type="protein sequence ID" value="Pan_g6297.t1"/>
    <property type="gene ID" value="Pan_g6297"/>
</dbReference>
<protein>
    <submittedName>
        <fullName evidence="2">F-box domain-containing protein</fullName>
    </submittedName>
</protein>
<evidence type="ECO:0000313" key="2">
    <source>
        <dbReference type="WBParaSite" id="Pan_g6297.t1"/>
    </source>
</evidence>
<sequence length="317" mass="36084">MTTAPQLKNHLIRELMHTICFKKSGDAMVLLALSGKEPFSVFRYVVENRAHAYTLRGGIFIKCSSPYTSLSVRLECETEAAKRLIIRFVRDLDVDSPSSTLLPFDKITNLTVRRCGKPLSSIRVRWTDLEVLKMCDIPDAASNGFFKDFMKTHLPNLRKLEVGLTLKGCNKLLTMTPRVPLPEDVTLLLTVCENALANFGSLNTFPEVKHFTATVQCFTGIETAKIALSTDHHPGHKEFEKVFNFHEWLRNTKFSVPVEIDFTEKVDIAYNFDIGSVYTQLKSIGFEEDDFVFHLIVKEYGNVKLVHRLEHYDSTSD</sequence>